<reference evidence="6 7" key="1">
    <citation type="submission" date="2019-03" db="EMBL/GenBank/DDBJ databases">
        <title>Genomic Encyclopedia of Type Strains, Phase IV (KMG-IV): sequencing the most valuable type-strain genomes for metagenomic binning, comparative biology and taxonomic classification.</title>
        <authorList>
            <person name="Goeker M."/>
        </authorList>
    </citation>
    <scope>NUCLEOTIDE SEQUENCE [LARGE SCALE GENOMIC DNA]</scope>
    <source>
        <strain evidence="6 7">DSM 29487</strain>
    </source>
</reference>
<dbReference type="Gene3D" id="3.20.20.370">
    <property type="entry name" value="Glycoside hydrolase/deacetylase"/>
    <property type="match status" value="1"/>
</dbReference>
<dbReference type="PANTHER" id="PTHR31609:SF1">
    <property type="entry name" value="CARBOHYDRATE DEACETYLASE"/>
    <property type="match status" value="1"/>
</dbReference>
<proteinExistence type="predicted"/>
<evidence type="ECO:0000256" key="2">
    <source>
        <dbReference type="ARBA" id="ARBA00022723"/>
    </source>
</evidence>
<keyword evidence="4" id="KW-0460">Magnesium</keyword>
<keyword evidence="2" id="KW-0479">Metal-binding</keyword>
<evidence type="ECO:0000313" key="6">
    <source>
        <dbReference type="EMBL" id="TCV98511.1"/>
    </source>
</evidence>
<name>A0A4R3Z094_9FIRM</name>
<dbReference type="EMBL" id="SMCQ01000012">
    <property type="protein sequence ID" value="TCV98511.1"/>
    <property type="molecule type" value="Genomic_DNA"/>
</dbReference>
<dbReference type="Proteomes" id="UP000295515">
    <property type="component" value="Unassembled WGS sequence"/>
</dbReference>
<evidence type="ECO:0000256" key="1">
    <source>
        <dbReference type="ARBA" id="ARBA00001946"/>
    </source>
</evidence>
<dbReference type="InterPro" id="IPR006879">
    <property type="entry name" value="YdjC-like"/>
</dbReference>
<evidence type="ECO:0000256" key="3">
    <source>
        <dbReference type="ARBA" id="ARBA00022801"/>
    </source>
</evidence>
<dbReference type="RefSeq" id="WP_066450318.1">
    <property type="nucleotide sequence ID" value="NZ_JANKBF010000007.1"/>
</dbReference>
<sequence>MKLIMRADDLGFSEAVSLGILKAVKDGVITSVGLMPNMESAQFGYELIKDCDIALGQHTNICVGKPLSDPRLIPSLVQANGEFCSSKEIRAREKDTINIQECEIEIEAQLLRFQEITGRNPDYFEGHAVFSKNFFIALENVAKRHGLFFCNPALDKEWEKQNGIVGLPFFKADEQGLYNPQQYMEENLHYIEENACCVAIFHPGYLDHYILTHSSFTHVRAMECDFLCSEWLKKWLAQHQIELVDFRNYQDIAL</sequence>
<comment type="caution">
    <text evidence="6">The sequence shown here is derived from an EMBL/GenBank/DDBJ whole genome shotgun (WGS) entry which is preliminary data.</text>
</comment>
<dbReference type="InterPro" id="IPR011330">
    <property type="entry name" value="Glyco_hydro/deAcase_b/a-brl"/>
</dbReference>
<dbReference type="GO" id="GO:0046872">
    <property type="term" value="F:metal ion binding"/>
    <property type="evidence" value="ECO:0007669"/>
    <property type="project" value="UniProtKB-KW"/>
</dbReference>
<dbReference type="GO" id="GO:0005975">
    <property type="term" value="P:carbohydrate metabolic process"/>
    <property type="evidence" value="ECO:0007669"/>
    <property type="project" value="InterPro"/>
</dbReference>
<evidence type="ECO:0000313" key="7">
    <source>
        <dbReference type="Proteomes" id="UP000295515"/>
    </source>
</evidence>
<dbReference type="CDD" id="cd10805">
    <property type="entry name" value="YdjC_like_1"/>
    <property type="match status" value="1"/>
</dbReference>
<organism evidence="6 7">
    <name type="scientific">Longibaculum muris</name>
    <dbReference type="NCBI Taxonomy" id="1796628"/>
    <lineage>
        <taxon>Bacteria</taxon>
        <taxon>Bacillati</taxon>
        <taxon>Bacillota</taxon>
        <taxon>Erysipelotrichia</taxon>
        <taxon>Erysipelotrichales</taxon>
        <taxon>Coprobacillaceae</taxon>
        <taxon>Longibaculum</taxon>
    </lineage>
</organism>
<dbReference type="SUPFAM" id="SSF88713">
    <property type="entry name" value="Glycoside hydrolase/deacetylase"/>
    <property type="match status" value="1"/>
</dbReference>
<keyword evidence="3 6" id="KW-0378">Hydrolase</keyword>
<accession>A0A4R3Z094</accession>
<dbReference type="GO" id="GO:0016787">
    <property type="term" value="F:hydrolase activity"/>
    <property type="evidence" value="ECO:0007669"/>
    <property type="project" value="UniProtKB-KW"/>
</dbReference>
<evidence type="ECO:0000256" key="5">
    <source>
        <dbReference type="ARBA" id="ARBA00023277"/>
    </source>
</evidence>
<comment type="cofactor">
    <cofactor evidence="1">
        <name>Mg(2+)</name>
        <dbReference type="ChEBI" id="CHEBI:18420"/>
    </cofactor>
</comment>
<dbReference type="GeneID" id="98915562"/>
<keyword evidence="7" id="KW-1185">Reference proteome</keyword>
<keyword evidence="5" id="KW-0119">Carbohydrate metabolism</keyword>
<protein>
    <submittedName>
        <fullName evidence="6">Putative glycoside hydrolase/deacetylase ChbG (UPF0249 family)</fullName>
    </submittedName>
</protein>
<dbReference type="GO" id="GO:0019213">
    <property type="term" value="F:deacetylase activity"/>
    <property type="evidence" value="ECO:0007669"/>
    <property type="project" value="TreeGrafter"/>
</dbReference>
<evidence type="ECO:0000256" key="4">
    <source>
        <dbReference type="ARBA" id="ARBA00022842"/>
    </source>
</evidence>
<dbReference type="AlphaFoldDB" id="A0A4R3Z094"/>
<dbReference type="Pfam" id="PF04794">
    <property type="entry name" value="YdjC"/>
    <property type="match status" value="1"/>
</dbReference>
<dbReference type="PANTHER" id="PTHR31609">
    <property type="entry name" value="YDJC DEACETYLASE FAMILY MEMBER"/>
    <property type="match status" value="1"/>
</dbReference>
<gene>
    <name evidence="6" type="ORF">EDD60_1126</name>
</gene>